<organism evidence="4 5">
    <name type="scientific">Lactarius akahatsu</name>
    <dbReference type="NCBI Taxonomy" id="416441"/>
    <lineage>
        <taxon>Eukaryota</taxon>
        <taxon>Fungi</taxon>
        <taxon>Dikarya</taxon>
        <taxon>Basidiomycota</taxon>
        <taxon>Agaricomycotina</taxon>
        <taxon>Agaricomycetes</taxon>
        <taxon>Russulales</taxon>
        <taxon>Russulaceae</taxon>
        <taxon>Lactarius</taxon>
    </lineage>
</organism>
<dbReference type="Proteomes" id="UP001201163">
    <property type="component" value="Unassembled WGS sequence"/>
</dbReference>
<accession>A0AAD4QA09</accession>
<dbReference type="EMBL" id="JAKELL010000076">
    <property type="protein sequence ID" value="KAH8984414.1"/>
    <property type="molecule type" value="Genomic_DNA"/>
</dbReference>
<dbReference type="Pfam" id="PF20151">
    <property type="entry name" value="DUF6533"/>
    <property type="match status" value="1"/>
</dbReference>
<feature type="domain" description="DUF6533" evidence="3">
    <location>
        <begin position="23"/>
        <end position="67"/>
    </location>
</feature>
<dbReference type="AlphaFoldDB" id="A0AAD4QA09"/>
<protein>
    <recommendedName>
        <fullName evidence="3">DUF6533 domain-containing protein</fullName>
    </recommendedName>
</protein>
<feature type="transmembrane region" description="Helical" evidence="2">
    <location>
        <begin position="187"/>
        <end position="211"/>
    </location>
</feature>
<comment type="caution">
    <text evidence="4">The sequence shown here is derived from an EMBL/GenBank/DDBJ whole genome shotgun (WGS) entry which is preliminary data.</text>
</comment>
<sequence>MDEQSLILRLLVSSLDLLAVARYTLTSAYVVCFYDWVISLDEEVVFVFSAPWNIVKVVYLFCRYYPLAVAPFHFWGFLGDHEQHVCESYLHALSACTIPPVFAAQFLLMWRTYAFSGRKKGILAVLSITLSTLVSFMIWVSWKQIILSPLFLFVERTGCFGITDLPTIKIVQVASGTPGISSVQPPFAYHLGIVFALTSLFDGLNMFVMIWHCYSERRTLGSLAQSILKHGIFIYIFMTILNMLTFGTFFSSRVSYEARAIGPWFAYILPSVLSCRLVLMLRRKASPTETKLRSRYSHIVDEALEMVTVESHPEETSEETAQSVSKDAHARP</sequence>
<keyword evidence="5" id="KW-1185">Reference proteome</keyword>
<keyword evidence="2" id="KW-0812">Transmembrane</keyword>
<gene>
    <name evidence="4" type="ORF">EDB92DRAFT_1485097</name>
</gene>
<evidence type="ECO:0000256" key="2">
    <source>
        <dbReference type="SAM" id="Phobius"/>
    </source>
</evidence>
<feature type="region of interest" description="Disordered" evidence="1">
    <location>
        <begin position="309"/>
        <end position="332"/>
    </location>
</feature>
<feature type="transmembrane region" description="Helical" evidence="2">
    <location>
        <begin position="264"/>
        <end position="281"/>
    </location>
</feature>
<evidence type="ECO:0000313" key="5">
    <source>
        <dbReference type="Proteomes" id="UP001201163"/>
    </source>
</evidence>
<feature type="transmembrane region" description="Helical" evidence="2">
    <location>
        <begin position="122"/>
        <end position="142"/>
    </location>
</feature>
<proteinExistence type="predicted"/>
<feature type="transmembrane region" description="Helical" evidence="2">
    <location>
        <begin position="232"/>
        <end position="252"/>
    </location>
</feature>
<feature type="transmembrane region" description="Helical" evidence="2">
    <location>
        <begin position="89"/>
        <end position="110"/>
    </location>
</feature>
<name>A0AAD4QA09_9AGAM</name>
<dbReference type="InterPro" id="IPR045340">
    <property type="entry name" value="DUF6533"/>
</dbReference>
<keyword evidence="2" id="KW-1133">Transmembrane helix</keyword>
<keyword evidence="2" id="KW-0472">Membrane</keyword>
<evidence type="ECO:0000313" key="4">
    <source>
        <dbReference type="EMBL" id="KAH8984414.1"/>
    </source>
</evidence>
<feature type="transmembrane region" description="Helical" evidence="2">
    <location>
        <begin position="57"/>
        <end position="77"/>
    </location>
</feature>
<reference evidence="4" key="1">
    <citation type="submission" date="2022-01" db="EMBL/GenBank/DDBJ databases">
        <title>Comparative genomics reveals a dynamic genome evolution in the ectomycorrhizal milk-cap (Lactarius) mushrooms.</title>
        <authorList>
            <consortium name="DOE Joint Genome Institute"/>
            <person name="Lebreton A."/>
            <person name="Tang N."/>
            <person name="Kuo A."/>
            <person name="LaButti K."/>
            <person name="Drula E."/>
            <person name="Barry K."/>
            <person name="Clum A."/>
            <person name="Lipzen A."/>
            <person name="Mousain D."/>
            <person name="Ng V."/>
            <person name="Wang R."/>
            <person name="Wang X."/>
            <person name="Dai Y."/>
            <person name="Henrissat B."/>
            <person name="Grigoriev I.V."/>
            <person name="Guerin-Laguette A."/>
            <person name="Yu F."/>
            <person name="Martin F.M."/>
        </authorList>
    </citation>
    <scope>NUCLEOTIDE SEQUENCE</scope>
    <source>
        <strain evidence="4">QP</strain>
    </source>
</reference>
<evidence type="ECO:0000256" key="1">
    <source>
        <dbReference type="SAM" id="MobiDB-lite"/>
    </source>
</evidence>
<evidence type="ECO:0000259" key="3">
    <source>
        <dbReference type="Pfam" id="PF20151"/>
    </source>
</evidence>